<gene>
    <name evidence="4" type="ORF">ACFOGJ_24225</name>
</gene>
<name>A0ABV7L730_9PROT</name>
<dbReference type="EMBL" id="JBHRTR010000044">
    <property type="protein sequence ID" value="MFC3230378.1"/>
    <property type="molecule type" value="Genomic_DNA"/>
</dbReference>
<evidence type="ECO:0000313" key="5">
    <source>
        <dbReference type="Proteomes" id="UP001595528"/>
    </source>
</evidence>
<dbReference type="CDD" id="cd06911">
    <property type="entry name" value="VirB9_CagX_TrbG"/>
    <property type="match status" value="1"/>
</dbReference>
<feature type="region of interest" description="Disordered" evidence="3">
    <location>
        <begin position="154"/>
        <end position="174"/>
    </location>
</feature>
<organism evidence="4 5">
    <name type="scientific">Marinibaculum pumilum</name>
    <dbReference type="NCBI Taxonomy" id="1766165"/>
    <lineage>
        <taxon>Bacteria</taxon>
        <taxon>Pseudomonadati</taxon>
        <taxon>Pseudomonadota</taxon>
        <taxon>Alphaproteobacteria</taxon>
        <taxon>Rhodospirillales</taxon>
        <taxon>Rhodospirillaceae</taxon>
        <taxon>Marinibaculum</taxon>
    </lineage>
</organism>
<dbReference type="InterPro" id="IPR033645">
    <property type="entry name" value="VirB9/CagX/TrbG_C"/>
</dbReference>
<keyword evidence="5" id="KW-1185">Reference proteome</keyword>
<evidence type="ECO:0000256" key="3">
    <source>
        <dbReference type="SAM" id="MobiDB-lite"/>
    </source>
</evidence>
<dbReference type="Pfam" id="PF03524">
    <property type="entry name" value="CagX"/>
    <property type="match status" value="1"/>
</dbReference>
<dbReference type="Gene3D" id="2.60.40.2500">
    <property type="match status" value="1"/>
</dbReference>
<evidence type="ECO:0000256" key="1">
    <source>
        <dbReference type="ARBA" id="ARBA00006135"/>
    </source>
</evidence>
<dbReference type="RefSeq" id="WP_379905497.1">
    <property type="nucleotide sequence ID" value="NZ_JBHRTR010000044.1"/>
</dbReference>
<protein>
    <submittedName>
        <fullName evidence="4">TrbG/VirB9 family P-type conjugative transfer protein</fullName>
    </submittedName>
</protein>
<dbReference type="Proteomes" id="UP001595528">
    <property type="component" value="Unassembled WGS sequence"/>
</dbReference>
<comment type="caution">
    <text evidence="4">The sequence shown here is derived from an EMBL/GenBank/DDBJ whole genome shotgun (WGS) entry which is preliminary data.</text>
</comment>
<keyword evidence="2" id="KW-0732">Signal</keyword>
<feature type="region of interest" description="Disordered" evidence="3">
    <location>
        <begin position="292"/>
        <end position="314"/>
    </location>
</feature>
<reference evidence="5" key="1">
    <citation type="journal article" date="2019" name="Int. J. Syst. Evol. Microbiol.">
        <title>The Global Catalogue of Microorganisms (GCM) 10K type strain sequencing project: providing services to taxonomists for standard genome sequencing and annotation.</title>
        <authorList>
            <consortium name="The Broad Institute Genomics Platform"/>
            <consortium name="The Broad Institute Genome Sequencing Center for Infectious Disease"/>
            <person name="Wu L."/>
            <person name="Ma J."/>
        </authorList>
    </citation>
    <scope>NUCLEOTIDE SEQUENCE [LARGE SCALE GENOMIC DNA]</scope>
    <source>
        <strain evidence="5">KCTC 42964</strain>
    </source>
</reference>
<proteinExistence type="inferred from homology"/>
<comment type="similarity">
    <text evidence="1">Belongs to the TrbG/VirB9 family.</text>
</comment>
<evidence type="ECO:0000313" key="4">
    <source>
        <dbReference type="EMBL" id="MFC3230378.1"/>
    </source>
</evidence>
<sequence length="314" mass="34322">MQELPPLPPPNPAVEAQMRGEFPAMDADTGPSGLIQEAWTTARPERGVYRPKWAPTRVVKVHLREFITTTISLPRHERIAEWVIGDETHFGTRAAKLPYQQHVWVKKAGADSNLNVITEAGTIYSFYLRGETWNSGNIGYQVVEIDPVVPGFSTEEVTPEKSGQDIGPAEPARSGSYMEASLSSAAGSSGGEWLADNPYDPAKIRLDRVMFGDASIAPQAVFRDDRFTYLDFGGNTGQPWPAAWAVFDGIDQPVNTRKSKDGRFFIVETVQPITLRHGQQVVCILPAEEAARREGNKSNGRTAGGYAPGVVTGL</sequence>
<accession>A0ABV7L730</accession>
<dbReference type="InterPro" id="IPR010258">
    <property type="entry name" value="Conjugal_tfr_TrbG/VirB9/CagX"/>
</dbReference>
<dbReference type="InterPro" id="IPR038161">
    <property type="entry name" value="VirB9/CagX/TrbG_C_sf"/>
</dbReference>
<evidence type="ECO:0000256" key="2">
    <source>
        <dbReference type="ARBA" id="ARBA00022729"/>
    </source>
</evidence>